<comment type="caution">
    <text evidence="8">The sequence shown here is derived from an EMBL/GenBank/DDBJ whole genome shotgun (WGS) entry which is preliminary data.</text>
</comment>
<keyword evidence="4 5" id="KW-0539">Nucleus</keyword>
<evidence type="ECO:0000256" key="7">
    <source>
        <dbReference type="SAM" id="MobiDB-lite"/>
    </source>
</evidence>
<keyword evidence="3 5" id="KW-0698">rRNA processing</keyword>
<proteinExistence type="inferred from homology"/>
<dbReference type="AlphaFoldDB" id="Q4N9D1"/>
<dbReference type="InParanoid" id="Q4N9D1"/>
<accession>Q4N9D1</accession>
<gene>
    <name evidence="8" type="ordered locus">TP01_0183</name>
</gene>
<evidence type="ECO:0000256" key="2">
    <source>
        <dbReference type="ARBA" id="ARBA00008105"/>
    </source>
</evidence>
<dbReference type="GO" id="GO:0032040">
    <property type="term" value="C:small-subunit processome"/>
    <property type="evidence" value="ECO:0007669"/>
    <property type="project" value="UniProtKB-UniRule"/>
</dbReference>
<evidence type="ECO:0000256" key="6">
    <source>
        <dbReference type="SAM" id="Coils"/>
    </source>
</evidence>
<evidence type="ECO:0000313" key="9">
    <source>
        <dbReference type="Proteomes" id="UP000001949"/>
    </source>
</evidence>
<feature type="coiled-coil region" evidence="6">
    <location>
        <begin position="182"/>
        <end position="212"/>
    </location>
</feature>
<dbReference type="VEuPathDB" id="PiroplasmaDB:TpMuguga_01g00183"/>
<name>Q4N9D1_THEPA</name>
<comment type="subunit">
    <text evidence="5">Component of the ribosomal small subunit (SSU) processome.</text>
</comment>
<dbReference type="STRING" id="5875.Q4N9D1"/>
<protein>
    <recommendedName>
        <fullName evidence="5">U3 small nucleolar RNA-associated protein 11</fullName>
        <shortName evidence="5">U3 snoRNA-associated protein 11</shortName>
    </recommendedName>
</protein>
<evidence type="ECO:0000256" key="4">
    <source>
        <dbReference type="ARBA" id="ARBA00023242"/>
    </source>
</evidence>
<comment type="subcellular location">
    <subcellularLocation>
        <location evidence="1 5">Nucleus</location>
        <location evidence="1 5">Nucleolus</location>
    </subcellularLocation>
</comment>
<dbReference type="eggNOG" id="KOG3237">
    <property type="taxonomic scope" value="Eukaryota"/>
</dbReference>
<dbReference type="RefSeq" id="XP_765710.1">
    <property type="nucleotide sequence ID" value="XM_760617.1"/>
</dbReference>
<dbReference type="Proteomes" id="UP000001949">
    <property type="component" value="Unassembled WGS sequence"/>
</dbReference>
<dbReference type="PANTHER" id="PTHR12838:SF0">
    <property type="entry name" value="U3 SMALL NUCLEOLAR RNA-ASSOCIATED PROTEIN 11-RELATED"/>
    <property type="match status" value="1"/>
</dbReference>
<comment type="function">
    <text evidence="5">Involved in nucleolar processing of pre-18S ribosomal RNA.</text>
</comment>
<keyword evidence="6" id="KW-0175">Coiled coil</keyword>
<dbReference type="OMA" id="GRYRNED"/>
<evidence type="ECO:0000256" key="5">
    <source>
        <dbReference type="PIRNR" id="PIRNR015952"/>
    </source>
</evidence>
<dbReference type="GO" id="GO:0006364">
    <property type="term" value="P:rRNA processing"/>
    <property type="evidence" value="ECO:0007669"/>
    <property type="project" value="UniProtKB-UniRule"/>
</dbReference>
<organism evidence="8 9">
    <name type="scientific">Theileria parva</name>
    <name type="common">East coast fever infection agent</name>
    <dbReference type="NCBI Taxonomy" id="5875"/>
    <lineage>
        <taxon>Eukaryota</taxon>
        <taxon>Sar</taxon>
        <taxon>Alveolata</taxon>
        <taxon>Apicomplexa</taxon>
        <taxon>Aconoidasida</taxon>
        <taxon>Piroplasmida</taxon>
        <taxon>Theileriidae</taxon>
        <taxon>Theileria</taxon>
    </lineage>
</organism>
<dbReference type="PANTHER" id="PTHR12838">
    <property type="entry name" value="U3 SMALL NUCLEOLAR RNA-ASSOCIATED PROTEIN 11"/>
    <property type="match status" value="1"/>
</dbReference>
<sequence length="233" mass="27430">MGGLKHVVPRRVHLERSQPEHRKRRVGQYLEKKADYKKRSEHYHLRERLIKELSLKGRYRNEDEFNYKMINSRIGDQGQVILPTEDTLREKKLTKKLKLKRNLDKINTNLFVLNHITNTHKSNTTNVNTATNNKVRNKKGHIIFSDEDSLENCKIDSTPKPNLVNGENVLNGVKQSSGKNSVKRVKHVKSELDKLRQELEEKRNVMVGKYKKRKIGKVKNSKHIHHFAFERDK</sequence>
<evidence type="ECO:0000256" key="1">
    <source>
        <dbReference type="ARBA" id="ARBA00004604"/>
    </source>
</evidence>
<keyword evidence="9" id="KW-1185">Reference proteome</keyword>
<dbReference type="Pfam" id="PF03998">
    <property type="entry name" value="Utp11"/>
    <property type="match status" value="1"/>
</dbReference>
<comment type="similarity">
    <text evidence="2 5">Belongs to the UTP11 family.</text>
</comment>
<dbReference type="EMBL" id="AAGK01000001">
    <property type="protein sequence ID" value="EAN33427.1"/>
    <property type="molecule type" value="Genomic_DNA"/>
</dbReference>
<dbReference type="PIRSF" id="PIRSF015952">
    <property type="entry name" value="U3snoRNP11"/>
    <property type="match status" value="1"/>
</dbReference>
<evidence type="ECO:0000313" key="8">
    <source>
        <dbReference type="EMBL" id="EAN33427.1"/>
    </source>
</evidence>
<dbReference type="KEGG" id="tpv:TP01_0183"/>
<evidence type="ECO:0000256" key="3">
    <source>
        <dbReference type="ARBA" id="ARBA00022552"/>
    </source>
</evidence>
<reference evidence="8 9" key="1">
    <citation type="journal article" date="2005" name="Science">
        <title>Genome sequence of Theileria parva, a bovine pathogen that transforms lymphocytes.</title>
        <authorList>
            <person name="Gardner M.J."/>
            <person name="Bishop R."/>
            <person name="Shah T."/>
            <person name="de Villiers E.P."/>
            <person name="Carlton J.M."/>
            <person name="Hall N."/>
            <person name="Ren Q."/>
            <person name="Paulsen I.T."/>
            <person name="Pain A."/>
            <person name="Berriman M."/>
            <person name="Wilson R.J.M."/>
            <person name="Sato S."/>
            <person name="Ralph S.A."/>
            <person name="Mann D.J."/>
            <person name="Xiong Z."/>
            <person name="Shallom S.J."/>
            <person name="Weidman J."/>
            <person name="Jiang L."/>
            <person name="Lynn J."/>
            <person name="Weaver B."/>
            <person name="Shoaibi A."/>
            <person name="Domingo A.R."/>
            <person name="Wasawo D."/>
            <person name="Crabtree J."/>
            <person name="Wortman J.R."/>
            <person name="Haas B."/>
            <person name="Angiuoli S.V."/>
            <person name="Creasy T.H."/>
            <person name="Lu C."/>
            <person name="Suh B."/>
            <person name="Silva J.C."/>
            <person name="Utterback T.R."/>
            <person name="Feldblyum T.V."/>
            <person name="Pertea M."/>
            <person name="Allen J."/>
            <person name="Nierman W.C."/>
            <person name="Taracha E.L.N."/>
            <person name="Salzberg S.L."/>
            <person name="White O.R."/>
            <person name="Fitzhugh H.A."/>
            <person name="Morzaria S."/>
            <person name="Venter J.C."/>
            <person name="Fraser C.M."/>
            <person name="Nene V."/>
        </authorList>
    </citation>
    <scope>NUCLEOTIDE SEQUENCE [LARGE SCALE GENOMIC DNA]</scope>
    <source>
        <strain evidence="8 9">Muguga</strain>
    </source>
</reference>
<dbReference type="GeneID" id="3503224"/>
<dbReference type="InterPro" id="IPR007144">
    <property type="entry name" value="SSU_processome_Utp11"/>
</dbReference>
<feature type="region of interest" description="Disordered" evidence="7">
    <location>
        <begin position="1"/>
        <end position="24"/>
    </location>
</feature>